<dbReference type="OrthoDB" id="638548at2"/>
<organism evidence="4 5">
    <name type="scientific">Pedobacter cryophilus</name>
    <dbReference type="NCBI Taxonomy" id="2571271"/>
    <lineage>
        <taxon>Bacteria</taxon>
        <taxon>Pseudomonadati</taxon>
        <taxon>Bacteroidota</taxon>
        <taxon>Sphingobacteriia</taxon>
        <taxon>Sphingobacteriales</taxon>
        <taxon>Sphingobacteriaceae</taxon>
        <taxon>Pedobacter</taxon>
    </lineage>
</organism>
<dbReference type="InterPro" id="IPR050498">
    <property type="entry name" value="Ycf3"/>
</dbReference>
<feature type="repeat" description="TPR" evidence="3">
    <location>
        <begin position="160"/>
        <end position="193"/>
    </location>
</feature>
<proteinExistence type="predicted"/>
<reference evidence="4 5" key="1">
    <citation type="submission" date="2019-04" db="EMBL/GenBank/DDBJ databases">
        <title>Pedobacter sp. AR-3-17 sp. nov., isolated from Arctic soil.</title>
        <authorList>
            <person name="Dahal R.H."/>
            <person name="Kim D.-U."/>
        </authorList>
    </citation>
    <scope>NUCLEOTIDE SEQUENCE [LARGE SCALE GENOMIC DNA]</scope>
    <source>
        <strain evidence="4 5">AR-3-17</strain>
    </source>
</reference>
<feature type="repeat" description="TPR" evidence="3">
    <location>
        <begin position="510"/>
        <end position="542"/>
    </location>
</feature>
<dbReference type="SMART" id="SM00028">
    <property type="entry name" value="TPR"/>
    <property type="match status" value="7"/>
</dbReference>
<name>A0A4U1C8J8_9SPHI</name>
<evidence type="ECO:0000256" key="1">
    <source>
        <dbReference type="ARBA" id="ARBA00022737"/>
    </source>
</evidence>
<keyword evidence="2 3" id="KW-0802">TPR repeat</keyword>
<keyword evidence="1" id="KW-0677">Repeat</keyword>
<evidence type="ECO:0000256" key="2">
    <source>
        <dbReference type="ARBA" id="ARBA00022803"/>
    </source>
</evidence>
<dbReference type="InterPro" id="IPR011990">
    <property type="entry name" value="TPR-like_helical_dom_sf"/>
</dbReference>
<keyword evidence="5" id="KW-1185">Reference proteome</keyword>
<evidence type="ECO:0000313" key="4">
    <source>
        <dbReference type="EMBL" id="TKC01024.1"/>
    </source>
</evidence>
<dbReference type="PANTHER" id="PTHR44858:SF1">
    <property type="entry name" value="UDP-N-ACETYLGLUCOSAMINE--PEPTIDE N-ACETYLGLUCOSAMINYLTRANSFERASE SPINDLY-RELATED"/>
    <property type="match status" value="1"/>
</dbReference>
<evidence type="ECO:0000313" key="5">
    <source>
        <dbReference type="Proteomes" id="UP000308181"/>
    </source>
</evidence>
<dbReference type="PROSITE" id="PS50005">
    <property type="entry name" value="TPR"/>
    <property type="match status" value="3"/>
</dbReference>
<dbReference type="Proteomes" id="UP000308181">
    <property type="component" value="Unassembled WGS sequence"/>
</dbReference>
<dbReference type="EMBL" id="SWBP01000001">
    <property type="protein sequence ID" value="TKC01024.1"/>
    <property type="molecule type" value="Genomic_DNA"/>
</dbReference>
<dbReference type="PANTHER" id="PTHR44858">
    <property type="entry name" value="TETRATRICOPEPTIDE REPEAT PROTEIN 6"/>
    <property type="match status" value="1"/>
</dbReference>
<dbReference type="RefSeq" id="WP_136825229.1">
    <property type="nucleotide sequence ID" value="NZ_SWBP01000001.1"/>
</dbReference>
<dbReference type="InterPro" id="IPR019734">
    <property type="entry name" value="TPR_rpt"/>
</dbReference>
<dbReference type="Gene3D" id="1.25.40.10">
    <property type="entry name" value="Tetratricopeptide repeat domain"/>
    <property type="match status" value="3"/>
</dbReference>
<protein>
    <submittedName>
        <fullName evidence="4">Tetratricopeptide repeat protein</fullName>
    </submittedName>
</protein>
<accession>A0A4U1C8J8</accession>
<dbReference type="SUPFAM" id="SSF48452">
    <property type="entry name" value="TPR-like"/>
    <property type="match status" value="2"/>
</dbReference>
<gene>
    <name evidence="4" type="ORF">FA046_04940</name>
</gene>
<comment type="caution">
    <text evidence="4">The sequence shown here is derived from an EMBL/GenBank/DDBJ whole genome shotgun (WGS) entry which is preliminary data.</text>
</comment>
<dbReference type="AlphaFoldDB" id="A0A4U1C8J8"/>
<feature type="repeat" description="TPR" evidence="3">
    <location>
        <begin position="55"/>
        <end position="88"/>
    </location>
</feature>
<sequence>MNVIKKVVITTLGFVVIGLVTQAQSLEDAKKAVRAEQFQKAKSMFSNLVKTQPTAENYFNFGDLYLLLNKPDSAKIVFQSGLTADPKYTLNYVGLGAVDLFAKNAAAAQANFAKATEGMKKKDFQEYIYIGKAYTYEASRDLTKAFEWFEKAKEFGEKEPELHIAMGNAYKAQKKNSEAVAEYQRAMNLKENLLGVEVNIGEIWTQAFNFELAETNIKAVIAKDPNFGPAYRALAENYYRWASGFPNRRAELLPKAKENYSKYLDLTDRSTESQYRYLIFLLNAGDYVTLEKSSTDFINQSVLTEEYILAKRFKGYAAIENSNNVAGVEALNSFISSVKKDRLIADDYLYLGKAYQNDKKDSLAIVNYVKGYELDTTNTTVLGSIAKTYFSAKNYDMAAKYYEKLTKLPKSSYTDWFYLGYANYFKYANLAKANSLDEKEIKKTLLTADSAFTYVAVKANNADAYLYVARVEYYLNPINENEKAKGAYEKFIEITNAKPTIADRDKTNLVDAYSYVGAFYIKSDKVKSKDYFEKALALAPDNQQIKDALAALKAS</sequence>
<dbReference type="Pfam" id="PF13181">
    <property type="entry name" value="TPR_8"/>
    <property type="match status" value="3"/>
</dbReference>
<evidence type="ECO:0000256" key="3">
    <source>
        <dbReference type="PROSITE-ProRule" id="PRU00339"/>
    </source>
</evidence>